<dbReference type="SUPFAM" id="SSF53955">
    <property type="entry name" value="Lysozyme-like"/>
    <property type="match status" value="1"/>
</dbReference>
<dbReference type="SUPFAM" id="SSF48435">
    <property type="entry name" value="Bacterial muramidases"/>
    <property type="match status" value="1"/>
</dbReference>
<evidence type="ECO:0000256" key="1">
    <source>
        <dbReference type="ARBA" id="ARBA00007734"/>
    </source>
</evidence>
<evidence type="ECO:0000256" key="2">
    <source>
        <dbReference type="ARBA" id="ARBA00009387"/>
    </source>
</evidence>
<gene>
    <name evidence="6" type="ORF">PEB0149_006000</name>
</gene>
<keyword evidence="6" id="KW-0326">Glycosidase</keyword>
<keyword evidence="6" id="KW-0378">Hydrolase</keyword>
<dbReference type="GO" id="GO:0004553">
    <property type="term" value="F:hydrolase activity, hydrolyzing O-glycosyl compounds"/>
    <property type="evidence" value="ECO:0007669"/>
    <property type="project" value="InterPro"/>
</dbReference>
<dbReference type="Pfam" id="PF01464">
    <property type="entry name" value="SLT"/>
    <property type="match status" value="1"/>
</dbReference>
<protein>
    <submittedName>
        <fullName evidence="6">Soluble lytic murein transglycosylase</fullName>
        <ecNumber evidence="6">3.2.1.-</ecNumber>
    </submittedName>
</protein>
<comment type="caution">
    <text evidence="6">The sequence shown here is derived from an EMBL/GenBank/DDBJ whole genome shotgun (WGS) entry which is preliminary data.</text>
</comment>
<sequence length="702" mass="76708">MMRKYSSGVLAKTTVSFFVATSMLTSIADSHAASSHTNAPIPLARPFASTPKAVAPLKTDAIVTNAIPRTNSVVVNGSLKSGLDALYSKQAASAISIRNNMPRNSLDRHILTWAIGVSGVPGIPSSEIFNAAQELHDWPGMTAMRRNSERALASEMNSPQAIISGFGNYTPVTAQGMAALGGALVETGQTARARQILAPWWYKAKLNAQEEQLVLKKAGAALLPADHLQRMRAMLYANRISSAERVAKLANAQSLYAGFAAVANNDSNARQKLAAVDKSFRKDSLYLFAQIQYLRRSGQCDDAAKLMLKAPKDALTLVDPDAWWIERRVLSREMLDENKPKIAYQLVAAHSAESPTLAADAEFHAGWYALRFLGDNKTAMQHFSRIVQISSRPVSASRGFYWMGRTAEAQGNRSNAIQYFRRAAHYGTTFYGQLAAARLGEQRLEIPYPKPTASDRQRFESREPVMAIKRLEAIGYSDRAGVLYRELGEELDSPGELAMLAVMAERKGDHYTSLKIGKSAVIRGMDVGSLSHPVGAIPETANISASGKALAYAIARQESEFKTDAVSGAGAKGMLQLLPATAKAVATKNSIKWQPEKLATDAGYNATLGAHFLGEQLDRFNGSYILTFIGYNAGGRRANEWISRYGDPRGQSVDWVVDWVERIPYSETRDYVMRVMENYQVYKARLTGTADINIDLTAGRHG</sequence>
<evidence type="ECO:0000259" key="5">
    <source>
        <dbReference type="Pfam" id="PF01464"/>
    </source>
</evidence>
<dbReference type="Gene3D" id="1.25.20.10">
    <property type="entry name" value="Bacterial muramidases"/>
    <property type="match status" value="1"/>
</dbReference>
<dbReference type="CDD" id="cd13401">
    <property type="entry name" value="Slt70-like"/>
    <property type="match status" value="1"/>
</dbReference>
<evidence type="ECO:0000313" key="7">
    <source>
        <dbReference type="Proteomes" id="UP000187344"/>
    </source>
</evidence>
<keyword evidence="3 4" id="KW-0732">Signal</keyword>
<dbReference type="PANTHER" id="PTHR37423">
    <property type="entry name" value="SOLUBLE LYTIC MUREIN TRANSGLYCOSYLASE-RELATED"/>
    <property type="match status" value="1"/>
</dbReference>
<dbReference type="InterPro" id="IPR008939">
    <property type="entry name" value="Lytic_TGlycosylase_superhlx_U"/>
</dbReference>
<proteinExistence type="inferred from homology"/>
<evidence type="ECO:0000256" key="4">
    <source>
        <dbReference type="SAM" id="SignalP"/>
    </source>
</evidence>
<evidence type="ECO:0000256" key="3">
    <source>
        <dbReference type="ARBA" id="ARBA00022729"/>
    </source>
</evidence>
<dbReference type="InterPro" id="IPR023346">
    <property type="entry name" value="Lysozyme-like_dom_sf"/>
</dbReference>
<dbReference type="Proteomes" id="UP000187344">
    <property type="component" value="Unassembled WGS sequence"/>
</dbReference>
<dbReference type="EC" id="3.2.1.-" evidence="6"/>
<accession>A0A1R0F881</accession>
<organism evidence="6 7">
    <name type="scientific">Bartonella apis</name>
    <dbReference type="NCBI Taxonomy" id="1686310"/>
    <lineage>
        <taxon>Bacteria</taxon>
        <taxon>Pseudomonadati</taxon>
        <taxon>Pseudomonadota</taxon>
        <taxon>Alphaproteobacteria</taxon>
        <taxon>Hyphomicrobiales</taxon>
        <taxon>Bartonellaceae</taxon>
        <taxon>Bartonella</taxon>
    </lineage>
</organism>
<dbReference type="EMBL" id="LXYT01000002">
    <property type="protein sequence ID" value="OLY43178.1"/>
    <property type="molecule type" value="Genomic_DNA"/>
</dbReference>
<dbReference type="PANTHER" id="PTHR37423:SF2">
    <property type="entry name" value="MEMBRANE-BOUND LYTIC MUREIN TRANSGLYCOSYLASE C"/>
    <property type="match status" value="1"/>
</dbReference>
<reference evidence="6 7" key="1">
    <citation type="submission" date="2016-12" db="EMBL/GenBank/DDBJ databases">
        <title>Comparative genomics of Bartonella apis.</title>
        <authorList>
            <person name="Engel P."/>
        </authorList>
    </citation>
    <scope>NUCLEOTIDE SEQUENCE [LARGE SCALE GENOMIC DNA]</scope>
    <source>
        <strain evidence="6 7">PEB0149</strain>
    </source>
</reference>
<feature type="signal peptide" evidence="4">
    <location>
        <begin position="1"/>
        <end position="28"/>
    </location>
</feature>
<dbReference type="InterPro" id="IPR008258">
    <property type="entry name" value="Transglycosylase_SLT_dom_1"/>
</dbReference>
<dbReference type="GO" id="GO:0042597">
    <property type="term" value="C:periplasmic space"/>
    <property type="evidence" value="ECO:0007669"/>
    <property type="project" value="InterPro"/>
</dbReference>
<keyword evidence="7" id="KW-1185">Reference proteome</keyword>
<comment type="similarity">
    <text evidence="2">Belongs to the virb1 family.</text>
</comment>
<name>A0A1R0F881_9HYPH</name>
<evidence type="ECO:0000313" key="6">
    <source>
        <dbReference type="EMBL" id="OLY43178.1"/>
    </source>
</evidence>
<comment type="similarity">
    <text evidence="1">Belongs to the transglycosylase Slt family.</text>
</comment>
<dbReference type="AlphaFoldDB" id="A0A1R0F881"/>
<feature type="domain" description="Transglycosylase SLT" evidence="5">
    <location>
        <begin position="543"/>
        <end position="648"/>
    </location>
</feature>
<dbReference type="Gene3D" id="1.10.530.10">
    <property type="match status" value="1"/>
</dbReference>
<feature type="chain" id="PRO_5012819459" evidence="4">
    <location>
        <begin position="29"/>
        <end position="702"/>
    </location>
</feature>